<feature type="region of interest" description="Disordered" evidence="4">
    <location>
        <begin position="394"/>
        <end position="413"/>
    </location>
</feature>
<evidence type="ECO:0000256" key="3">
    <source>
        <dbReference type="SAM" id="Coils"/>
    </source>
</evidence>
<dbReference type="InterPro" id="IPR043454">
    <property type="entry name" value="NPH3/RPT2-like"/>
</dbReference>
<dbReference type="InterPro" id="IPR027356">
    <property type="entry name" value="NPH3_dom"/>
</dbReference>
<dbReference type="UniPathway" id="UPA00143"/>
<feature type="coiled-coil region" evidence="3">
    <location>
        <begin position="325"/>
        <end position="359"/>
    </location>
</feature>
<accession>A0A1D1YGK8</accession>
<dbReference type="PROSITE" id="PS51649">
    <property type="entry name" value="NPH3"/>
    <property type="match status" value="1"/>
</dbReference>
<keyword evidence="1" id="KW-0833">Ubl conjugation pathway</keyword>
<proteinExistence type="inferred from homology"/>
<dbReference type="AlphaFoldDB" id="A0A1D1YGK8"/>
<name>A0A1D1YGK8_9ARAE</name>
<gene>
    <name evidence="6" type="primary">At1g30440_0</name>
    <name evidence="6" type="ORF">g.46879</name>
</gene>
<evidence type="ECO:0000313" key="6">
    <source>
        <dbReference type="EMBL" id="JAT53765.1"/>
    </source>
</evidence>
<evidence type="ECO:0000259" key="5">
    <source>
        <dbReference type="PROSITE" id="PS51649"/>
    </source>
</evidence>
<organism evidence="6">
    <name type="scientific">Anthurium amnicola</name>
    <dbReference type="NCBI Taxonomy" id="1678845"/>
    <lineage>
        <taxon>Eukaryota</taxon>
        <taxon>Viridiplantae</taxon>
        <taxon>Streptophyta</taxon>
        <taxon>Embryophyta</taxon>
        <taxon>Tracheophyta</taxon>
        <taxon>Spermatophyta</taxon>
        <taxon>Magnoliopsida</taxon>
        <taxon>Liliopsida</taxon>
        <taxon>Araceae</taxon>
        <taxon>Pothoideae</taxon>
        <taxon>Potheae</taxon>
        <taxon>Anthurium</taxon>
    </lineage>
</organism>
<dbReference type="Pfam" id="PF03000">
    <property type="entry name" value="NPH3"/>
    <property type="match status" value="1"/>
</dbReference>
<comment type="similarity">
    <text evidence="2">Belongs to the NPH3 family.</text>
</comment>
<dbReference type="GO" id="GO:0016567">
    <property type="term" value="P:protein ubiquitination"/>
    <property type="evidence" value="ECO:0007669"/>
    <property type="project" value="UniProtKB-UniPathway"/>
</dbReference>
<sequence length="413" mass="45126">MKASATNSPDNFPLLGGGEPWLDESWLLDMDTFVKGLADAKARGIRPDHVASLISHYAPKWLPELSGNGVDAAAASAAAEGGPVAAWQRKRLFVEAVVGALPTERGDCRVPCGLLLRLLRVANMVGAEPACRAGLEARVARRLDQASLGELMVPAFSHTCGTLLDVGLVLRLVRGFAAREEAAPKSGAAVAKVARLVDGYLAEAALDANLGLPEFEALAGALPSHARATDDGLYRAVDTYLKAHPSTSKEERKALFRLLDIRKLSSEASFHATHNERIPVRAVMQVLFSEQTKLHRLADWSTSLSGPRSPAAMEVPARCPSKREVMVQNQEIRRLRDDVARLQLQCHSLQAQVDRLAHRKKRGFFKWRSLLFRQMDVVEKMRVDEVVAVAGKKPRASLHGKTSSTPKWRHSLS</sequence>
<evidence type="ECO:0000256" key="1">
    <source>
        <dbReference type="ARBA" id="ARBA00022786"/>
    </source>
</evidence>
<dbReference type="EMBL" id="GDJX01014171">
    <property type="protein sequence ID" value="JAT53765.1"/>
    <property type="molecule type" value="Transcribed_RNA"/>
</dbReference>
<evidence type="ECO:0000256" key="2">
    <source>
        <dbReference type="PROSITE-ProRule" id="PRU00982"/>
    </source>
</evidence>
<keyword evidence="3" id="KW-0175">Coiled coil</keyword>
<protein>
    <submittedName>
        <fullName evidence="6">BTB/POZ domain-containing protein At1g30440</fullName>
    </submittedName>
</protein>
<evidence type="ECO:0000256" key="4">
    <source>
        <dbReference type="SAM" id="MobiDB-lite"/>
    </source>
</evidence>
<dbReference type="PANTHER" id="PTHR32370">
    <property type="entry name" value="OS12G0117600 PROTEIN"/>
    <property type="match status" value="1"/>
</dbReference>
<reference evidence="6" key="1">
    <citation type="submission" date="2015-07" db="EMBL/GenBank/DDBJ databases">
        <title>Transcriptome Assembly of Anthurium amnicola.</title>
        <authorList>
            <person name="Suzuki J."/>
        </authorList>
    </citation>
    <scope>NUCLEOTIDE SEQUENCE</scope>
</reference>
<feature type="domain" description="NPH3" evidence="5">
    <location>
        <begin position="19"/>
        <end position="293"/>
    </location>
</feature>